<protein>
    <recommendedName>
        <fullName evidence="2">non-specific serine/threonine protein kinase</fullName>
        <ecNumber evidence="2">2.7.11.1</ecNumber>
    </recommendedName>
</protein>
<dbReference type="InterPro" id="IPR008271">
    <property type="entry name" value="Ser/Thr_kinase_AS"/>
</dbReference>
<keyword evidence="6" id="KW-0732">Signal</keyword>
<dbReference type="SUPFAM" id="SSF56112">
    <property type="entry name" value="Protein kinase-like (PK-like)"/>
    <property type="match status" value="1"/>
</dbReference>
<dbReference type="InterPro" id="IPR001480">
    <property type="entry name" value="Bulb-type_lectin_dom"/>
</dbReference>
<dbReference type="GO" id="GO:0005886">
    <property type="term" value="C:plasma membrane"/>
    <property type="evidence" value="ECO:0007669"/>
    <property type="project" value="UniProtKB-SubCell"/>
</dbReference>
<comment type="catalytic activity">
    <reaction evidence="12">
        <text>L-threonyl-[protein] + ATP = O-phospho-L-threonyl-[protein] + ADP + H(+)</text>
        <dbReference type="Rhea" id="RHEA:46608"/>
        <dbReference type="Rhea" id="RHEA-COMP:11060"/>
        <dbReference type="Rhea" id="RHEA-COMP:11605"/>
        <dbReference type="ChEBI" id="CHEBI:15378"/>
        <dbReference type="ChEBI" id="CHEBI:30013"/>
        <dbReference type="ChEBI" id="CHEBI:30616"/>
        <dbReference type="ChEBI" id="CHEBI:61977"/>
        <dbReference type="ChEBI" id="CHEBI:456216"/>
        <dbReference type="EC" id="2.7.11.1"/>
    </reaction>
</comment>
<evidence type="ECO:0000256" key="5">
    <source>
        <dbReference type="ARBA" id="ARBA00022679"/>
    </source>
</evidence>
<dbReference type="Gene3D" id="3.30.200.20">
    <property type="entry name" value="Phosphorylase Kinase, domain 1"/>
    <property type="match status" value="1"/>
</dbReference>
<dbReference type="Proteomes" id="UP000250321">
    <property type="component" value="Unassembled WGS sequence"/>
</dbReference>
<reference evidence="15 16" key="1">
    <citation type="submission" date="2018-02" db="EMBL/GenBank/DDBJ databases">
        <title>Draft genome of wild Prunus yedoensis var. nudiflora.</title>
        <authorList>
            <person name="Baek S."/>
            <person name="Kim J.-H."/>
            <person name="Choi K."/>
            <person name="Kim G.-B."/>
            <person name="Cho A."/>
            <person name="Jang H."/>
            <person name="Shin C.-H."/>
            <person name="Yu H.-J."/>
            <person name="Mun J.-H."/>
        </authorList>
    </citation>
    <scope>NUCLEOTIDE SEQUENCE [LARGE SCALE GENOMIC DNA]</scope>
    <source>
        <strain evidence="16">cv. Jeju island</strain>
        <tissue evidence="15">Leaf</tissue>
    </source>
</reference>
<dbReference type="AlphaFoldDB" id="A0A314YBA9"/>
<evidence type="ECO:0000256" key="13">
    <source>
        <dbReference type="ARBA" id="ARBA00048679"/>
    </source>
</evidence>
<dbReference type="GO" id="GO:0004674">
    <property type="term" value="F:protein serine/threonine kinase activity"/>
    <property type="evidence" value="ECO:0007669"/>
    <property type="project" value="UniProtKB-KW"/>
</dbReference>
<comment type="caution">
    <text evidence="15">The sequence shown here is derived from an EMBL/GenBank/DDBJ whole genome shotgun (WGS) entry which is preliminary data.</text>
</comment>
<dbReference type="Pfam" id="PF07714">
    <property type="entry name" value="PK_Tyr_Ser-Thr"/>
    <property type="match status" value="1"/>
</dbReference>
<keyword evidence="3" id="KW-0472">Membrane</keyword>
<keyword evidence="11" id="KW-0325">Glycoprotein</keyword>
<gene>
    <name evidence="15" type="ORF">Pyn_02108</name>
</gene>
<name>A0A314YBA9_PRUYE</name>
<evidence type="ECO:0000313" key="15">
    <source>
        <dbReference type="EMBL" id="PQQ01508.1"/>
    </source>
</evidence>
<dbReference type="InterPro" id="IPR036426">
    <property type="entry name" value="Bulb-type_lectin_dom_sf"/>
</dbReference>
<feature type="domain" description="Protein kinase" evidence="14">
    <location>
        <begin position="259"/>
        <end position="549"/>
    </location>
</feature>
<dbReference type="InterPro" id="IPR000858">
    <property type="entry name" value="S_locus_glycoprot_dom"/>
</dbReference>
<dbReference type="SUPFAM" id="SSF51110">
    <property type="entry name" value="alpha-D-mannose-specific plant lectins"/>
    <property type="match status" value="1"/>
</dbReference>
<evidence type="ECO:0000256" key="11">
    <source>
        <dbReference type="ARBA" id="ARBA00023180"/>
    </source>
</evidence>
<evidence type="ECO:0000259" key="14">
    <source>
        <dbReference type="PROSITE" id="PS50011"/>
    </source>
</evidence>
<evidence type="ECO:0000256" key="2">
    <source>
        <dbReference type="ARBA" id="ARBA00012513"/>
    </source>
</evidence>
<dbReference type="FunFam" id="3.30.200.20:FF:000466">
    <property type="entry name" value="Putative LRR receptor-like serine/threonine-protein kinase"/>
    <property type="match status" value="1"/>
</dbReference>
<dbReference type="PANTHER" id="PTHR27002:SF841">
    <property type="entry name" value="RECEPTOR-LIKE SERINE_THREONINE-PROTEIN KINASE"/>
    <property type="match status" value="1"/>
</dbReference>
<evidence type="ECO:0000256" key="10">
    <source>
        <dbReference type="ARBA" id="ARBA00023157"/>
    </source>
</evidence>
<dbReference type="GO" id="GO:0048544">
    <property type="term" value="P:recognition of pollen"/>
    <property type="evidence" value="ECO:0007669"/>
    <property type="project" value="InterPro"/>
</dbReference>
<evidence type="ECO:0000256" key="9">
    <source>
        <dbReference type="ARBA" id="ARBA00022840"/>
    </source>
</evidence>
<dbReference type="PROSITE" id="PS50011">
    <property type="entry name" value="PROTEIN_KINASE_DOM"/>
    <property type="match status" value="1"/>
</dbReference>
<dbReference type="FunFam" id="1.10.510.10:FF:001023">
    <property type="entry name" value="Os07g0541700 protein"/>
    <property type="match status" value="1"/>
</dbReference>
<dbReference type="SMART" id="SM00220">
    <property type="entry name" value="S_TKc"/>
    <property type="match status" value="1"/>
</dbReference>
<dbReference type="EMBL" id="PJQY01001551">
    <property type="protein sequence ID" value="PQQ01508.1"/>
    <property type="molecule type" value="Genomic_DNA"/>
</dbReference>
<dbReference type="EC" id="2.7.11.1" evidence="2"/>
<keyword evidence="3" id="KW-1003">Cell membrane</keyword>
<keyword evidence="9" id="KW-0067">ATP-binding</keyword>
<sequence>MKATSAELLDCGNLQLRDGEVTLWQSFDHPADTLLPDMRLSVNKKTVYQRRLTSWAALNDPQPGKFTLGFDPKVVPGQAFIWKENAPYWRSTNLIGKETQASFGNLSGNSYFFAYNFDIDEVFLTYGVSVLVRSVKLRAKLNPTGQIVLQQWLDYNRTWLALWTEPVHKCDFYAHCGSYGACDKSEPFSSSSPCKCLIGFRTKFHKQWATGDWPGGCVREKALTCNKAEGFSKFERMKLPDHSVLLGNKRSILAATNNFSEANKLGEGGFGPVYEGILPENEEVFIKRLSKKSGQGYQELMNELKLIAKLQHTNLVRLLGCCIEEEEMILIYEYMPHRNPSENAKLDWGNRFRIIEGIAQGLLYIHKYSRLKVIHRDLKASNVLLDGTMNPKISDFRMARIFGINQIEANTNRVVGTYGYMLPEYALYGHFSEKLDVFTFGVSLLEIAWELWKEGRRMEVIDESVTETCSLHEALRCIQVGLLCVEGAPADRRTMFCVILMLANEATSLPPTKEPAFSTNRNSRAAAASSQTSTIFSNNVVTITMPEAR</sequence>
<dbReference type="GO" id="GO:0005524">
    <property type="term" value="F:ATP binding"/>
    <property type="evidence" value="ECO:0007669"/>
    <property type="project" value="UniProtKB-KW"/>
</dbReference>
<dbReference type="Pfam" id="PF01453">
    <property type="entry name" value="B_lectin"/>
    <property type="match status" value="1"/>
</dbReference>
<keyword evidence="8" id="KW-0418">Kinase</keyword>
<comment type="subcellular location">
    <subcellularLocation>
        <location evidence="1">Cell membrane</location>
        <topology evidence="1">Single-pass type I membrane protein</topology>
    </subcellularLocation>
</comment>
<evidence type="ECO:0000256" key="4">
    <source>
        <dbReference type="ARBA" id="ARBA00022527"/>
    </source>
</evidence>
<keyword evidence="16" id="KW-1185">Reference proteome</keyword>
<dbReference type="InterPro" id="IPR000719">
    <property type="entry name" value="Prot_kinase_dom"/>
</dbReference>
<organism evidence="15 16">
    <name type="scientific">Prunus yedoensis var. nudiflora</name>
    <dbReference type="NCBI Taxonomy" id="2094558"/>
    <lineage>
        <taxon>Eukaryota</taxon>
        <taxon>Viridiplantae</taxon>
        <taxon>Streptophyta</taxon>
        <taxon>Embryophyta</taxon>
        <taxon>Tracheophyta</taxon>
        <taxon>Spermatophyta</taxon>
        <taxon>Magnoliopsida</taxon>
        <taxon>eudicotyledons</taxon>
        <taxon>Gunneridae</taxon>
        <taxon>Pentapetalae</taxon>
        <taxon>rosids</taxon>
        <taxon>fabids</taxon>
        <taxon>Rosales</taxon>
        <taxon>Rosaceae</taxon>
        <taxon>Amygdaloideae</taxon>
        <taxon>Amygdaleae</taxon>
        <taxon>Prunus</taxon>
    </lineage>
</organism>
<dbReference type="Gene3D" id="1.10.510.10">
    <property type="entry name" value="Transferase(Phosphotransferase) domain 1"/>
    <property type="match status" value="1"/>
</dbReference>
<dbReference type="InterPro" id="IPR011009">
    <property type="entry name" value="Kinase-like_dom_sf"/>
</dbReference>
<keyword evidence="5" id="KW-0808">Transferase</keyword>
<dbReference type="OrthoDB" id="1164889at2759"/>
<evidence type="ECO:0000256" key="8">
    <source>
        <dbReference type="ARBA" id="ARBA00022777"/>
    </source>
</evidence>
<evidence type="ECO:0000313" key="16">
    <source>
        <dbReference type="Proteomes" id="UP000250321"/>
    </source>
</evidence>
<dbReference type="PROSITE" id="PS00108">
    <property type="entry name" value="PROTEIN_KINASE_ST"/>
    <property type="match status" value="1"/>
</dbReference>
<evidence type="ECO:0000256" key="1">
    <source>
        <dbReference type="ARBA" id="ARBA00004251"/>
    </source>
</evidence>
<dbReference type="InterPro" id="IPR001245">
    <property type="entry name" value="Ser-Thr/Tyr_kinase_cat_dom"/>
</dbReference>
<accession>A0A314YBA9</accession>
<dbReference type="PANTHER" id="PTHR27002">
    <property type="entry name" value="RECEPTOR-LIKE SERINE/THREONINE-PROTEIN KINASE SD1-8"/>
    <property type="match status" value="1"/>
</dbReference>
<proteinExistence type="predicted"/>
<keyword evidence="4" id="KW-0723">Serine/threonine-protein kinase</keyword>
<dbReference type="Pfam" id="PF00954">
    <property type="entry name" value="S_locus_glycop"/>
    <property type="match status" value="1"/>
</dbReference>
<evidence type="ECO:0000256" key="12">
    <source>
        <dbReference type="ARBA" id="ARBA00047899"/>
    </source>
</evidence>
<evidence type="ECO:0000256" key="6">
    <source>
        <dbReference type="ARBA" id="ARBA00022729"/>
    </source>
</evidence>
<keyword evidence="7" id="KW-0547">Nucleotide-binding</keyword>
<evidence type="ECO:0000256" key="3">
    <source>
        <dbReference type="ARBA" id="ARBA00022475"/>
    </source>
</evidence>
<evidence type="ECO:0000256" key="7">
    <source>
        <dbReference type="ARBA" id="ARBA00022741"/>
    </source>
</evidence>
<comment type="catalytic activity">
    <reaction evidence="13">
        <text>L-seryl-[protein] + ATP = O-phospho-L-seryl-[protein] + ADP + H(+)</text>
        <dbReference type="Rhea" id="RHEA:17989"/>
        <dbReference type="Rhea" id="RHEA-COMP:9863"/>
        <dbReference type="Rhea" id="RHEA-COMP:11604"/>
        <dbReference type="ChEBI" id="CHEBI:15378"/>
        <dbReference type="ChEBI" id="CHEBI:29999"/>
        <dbReference type="ChEBI" id="CHEBI:30616"/>
        <dbReference type="ChEBI" id="CHEBI:83421"/>
        <dbReference type="ChEBI" id="CHEBI:456216"/>
        <dbReference type="EC" id="2.7.11.1"/>
    </reaction>
</comment>
<keyword evidence="10" id="KW-1015">Disulfide bond</keyword>